<name>A0A8J8Q190_9EURY</name>
<dbReference type="EMBL" id="PHNJ01000013">
    <property type="protein sequence ID" value="TYL36964.1"/>
    <property type="molecule type" value="Genomic_DNA"/>
</dbReference>
<dbReference type="PROSITE" id="PS51704">
    <property type="entry name" value="GP_PDE"/>
    <property type="match status" value="1"/>
</dbReference>
<dbReference type="InterPro" id="IPR030395">
    <property type="entry name" value="GP_PDE_dom"/>
</dbReference>
<dbReference type="GO" id="GO:0008081">
    <property type="term" value="F:phosphoric diester hydrolase activity"/>
    <property type="evidence" value="ECO:0007669"/>
    <property type="project" value="InterPro"/>
</dbReference>
<accession>A0A8J8Q190</accession>
<feature type="region of interest" description="Disordered" evidence="1">
    <location>
        <begin position="35"/>
        <end position="62"/>
    </location>
</feature>
<gene>
    <name evidence="3" type="ORF">CV102_19625</name>
</gene>
<comment type="caution">
    <text evidence="3">The sequence shown here is derived from an EMBL/GenBank/DDBJ whole genome shotgun (WGS) entry which is preliminary data.</text>
</comment>
<organism evidence="3 4">
    <name type="scientific">Natronococcus pandeyae</name>
    <dbReference type="NCBI Taxonomy" id="2055836"/>
    <lineage>
        <taxon>Archaea</taxon>
        <taxon>Methanobacteriati</taxon>
        <taxon>Methanobacteriota</taxon>
        <taxon>Stenosarchaea group</taxon>
        <taxon>Halobacteria</taxon>
        <taxon>Halobacteriales</taxon>
        <taxon>Natrialbaceae</taxon>
        <taxon>Natronococcus</taxon>
    </lineage>
</organism>
<evidence type="ECO:0000313" key="3">
    <source>
        <dbReference type="EMBL" id="TYL36964.1"/>
    </source>
</evidence>
<dbReference type="SUPFAM" id="SSF51695">
    <property type="entry name" value="PLC-like phosphodiesterases"/>
    <property type="match status" value="1"/>
</dbReference>
<dbReference type="Gene3D" id="3.20.20.190">
    <property type="entry name" value="Phosphatidylinositol (PI) phosphodiesterase"/>
    <property type="match status" value="1"/>
</dbReference>
<dbReference type="GO" id="GO:0006629">
    <property type="term" value="P:lipid metabolic process"/>
    <property type="evidence" value="ECO:0007669"/>
    <property type="project" value="InterPro"/>
</dbReference>
<sequence length="328" mass="36839">MGDRKRPTRNVAEMYRRRFARMTGASLGVAALGSSVSARHESGNPNDRPTIPESRFPDGTDREEPTLVAHRCFAGYFPENTLAAMEGACHVGDGASPYTLPDRVEIDLLPTREETVVVFHDQRLDDLTDESGVVWLEDDETVLNAEVLKSGETIPTLREALETIPEWMPVQLDIKSPGATAVTDSGTVTETSETARYRQFISDVFDVVEEFEHDYVWSSFEDDALAAVKEFDPDQPIMYLWADDNERGYESARRLDAEAVGPSVGSVDRDLVERAHRDGREVYVYTVTQWHESERLRRIGVDHVISDYPRMRDFGRAQGFGTDGSEIS</sequence>
<dbReference type="CDD" id="cd08556">
    <property type="entry name" value="GDPD"/>
    <property type="match status" value="1"/>
</dbReference>
<dbReference type="PANTHER" id="PTHR46211">
    <property type="entry name" value="GLYCEROPHOSPHORYL DIESTER PHOSPHODIESTERASE"/>
    <property type="match status" value="1"/>
</dbReference>
<reference evidence="3" key="1">
    <citation type="submission" date="2017-11" db="EMBL/GenBank/DDBJ databases">
        <authorList>
            <person name="Kajale S.C."/>
            <person name="Sharma A."/>
        </authorList>
    </citation>
    <scope>NUCLEOTIDE SEQUENCE</scope>
    <source>
        <strain evidence="3">LS1_42</strain>
    </source>
</reference>
<dbReference type="Proteomes" id="UP000766904">
    <property type="component" value="Unassembled WGS sequence"/>
</dbReference>
<dbReference type="PROSITE" id="PS51318">
    <property type="entry name" value="TAT"/>
    <property type="match status" value="1"/>
</dbReference>
<proteinExistence type="predicted"/>
<feature type="domain" description="GP-PDE" evidence="2">
    <location>
        <begin position="65"/>
        <end position="316"/>
    </location>
</feature>
<dbReference type="InterPro" id="IPR006311">
    <property type="entry name" value="TAT_signal"/>
</dbReference>
<dbReference type="InterPro" id="IPR017946">
    <property type="entry name" value="PLC-like_Pdiesterase_TIM-brl"/>
</dbReference>
<dbReference type="AlphaFoldDB" id="A0A8J8Q190"/>
<evidence type="ECO:0000256" key="1">
    <source>
        <dbReference type="SAM" id="MobiDB-lite"/>
    </source>
</evidence>
<dbReference type="PANTHER" id="PTHR46211:SF14">
    <property type="entry name" value="GLYCEROPHOSPHODIESTER PHOSPHODIESTERASE"/>
    <property type="match status" value="1"/>
</dbReference>
<evidence type="ECO:0000259" key="2">
    <source>
        <dbReference type="PROSITE" id="PS51704"/>
    </source>
</evidence>
<dbReference type="Pfam" id="PF03009">
    <property type="entry name" value="GDPD"/>
    <property type="match status" value="1"/>
</dbReference>
<evidence type="ECO:0000313" key="4">
    <source>
        <dbReference type="Proteomes" id="UP000766904"/>
    </source>
</evidence>
<protein>
    <submittedName>
        <fullName evidence="3">Glycerophosphodiester phosphodiesterase</fullName>
    </submittedName>
</protein>
<keyword evidence="4" id="KW-1185">Reference proteome</keyword>